<dbReference type="KEGG" id="cme:CYME_CMN266C"/>
<accession>M1VJA6</accession>
<evidence type="ECO:0000313" key="2">
    <source>
        <dbReference type="Proteomes" id="UP000007014"/>
    </source>
</evidence>
<dbReference type="Gramene" id="CMN266CT">
    <property type="protein sequence ID" value="CMN266CT"/>
    <property type="gene ID" value="CMN266C"/>
</dbReference>
<dbReference type="EMBL" id="AP006496">
    <property type="protein sequence ID" value="BAM81348.1"/>
    <property type="molecule type" value="Genomic_DNA"/>
</dbReference>
<protein>
    <recommendedName>
        <fullName evidence="3">AB hydrolase-1 domain-containing protein</fullName>
    </recommendedName>
</protein>
<keyword evidence="2" id="KW-1185">Reference proteome</keyword>
<dbReference type="PANTHER" id="PTHR37946">
    <property type="entry name" value="SLL1969 PROTEIN"/>
    <property type="match status" value="1"/>
</dbReference>
<evidence type="ECO:0008006" key="3">
    <source>
        <dbReference type="Google" id="ProtNLM"/>
    </source>
</evidence>
<gene>
    <name evidence="1" type="ORF">CYME_CMN266C</name>
</gene>
<reference evidence="1 2" key="1">
    <citation type="journal article" date="2004" name="Nature">
        <title>Genome sequence of the ultrasmall unicellular red alga Cyanidioschyzon merolae 10D.</title>
        <authorList>
            <person name="Matsuzaki M."/>
            <person name="Misumi O."/>
            <person name="Shin-i T."/>
            <person name="Maruyama S."/>
            <person name="Takahara M."/>
            <person name="Miyagishima S."/>
            <person name="Mori T."/>
            <person name="Nishida K."/>
            <person name="Yagisawa F."/>
            <person name="Nishida K."/>
            <person name="Yoshida Y."/>
            <person name="Nishimura Y."/>
            <person name="Nakao S."/>
            <person name="Kobayashi T."/>
            <person name="Momoyama Y."/>
            <person name="Higashiyama T."/>
            <person name="Minoda A."/>
            <person name="Sano M."/>
            <person name="Nomoto H."/>
            <person name="Oishi K."/>
            <person name="Hayashi H."/>
            <person name="Ohta F."/>
            <person name="Nishizaka S."/>
            <person name="Haga S."/>
            <person name="Miura S."/>
            <person name="Morishita T."/>
            <person name="Kabeya Y."/>
            <person name="Terasawa K."/>
            <person name="Suzuki Y."/>
            <person name="Ishii Y."/>
            <person name="Asakawa S."/>
            <person name="Takano H."/>
            <person name="Ohta N."/>
            <person name="Kuroiwa H."/>
            <person name="Tanaka K."/>
            <person name="Shimizu N."/>
            <person name="Sugano S."/>
            <person name="Sato N."/>
            <person name="Nozaki H."/>
            <person name="Ogasawara N."/>
            <person name="Kohara Y."/>
            <person name="Kuroiwa T."/>
        </authorList>
    </citation>
    <scope>NUCLEOTIDE SEQUENCE [LARGE SCALE GENOMIC DNA]</scope>
    <source>
        <strain evidence="1 2">10D</strain>
    </source>
</reference>
<reference evidence="1 2" key="2">
    <citation type="journal article" date="2007" name="BMC Biol.">
        <title>A 100%-complete sequence reveals unusually simple genomic features in the hot-spring red alga Cyanidioschyzon merolae.</title>
        <authorList>
            <person name="Nozaki H."/>
            <person name="Takano H."/>
            <person name="Misumi O."/>
            <person name="Terasawa K."/>
            <person name="Matsuzaki M."/>
            <person name="Maruyama S."/>
            <person name="Nishida K."/>
            <person name="Yagisawa F."/>
            <person name="Yoshida Y."/>
            <person name="Fujiwara T."/>
            <person name="Takio S."/>
            <person name="Tamura K."/>
            <person name="Chung S.J."/>
            <person name="Nakamura S."/>
            <person name="Kuroiwa H."/>
            <person name="Tanaka K."/>
            <person name="Sato N."/>
            <person name="Kuroiwa T."/>
        </authorList>
    </citation>
    <scope>NUCLEOTIDE SEQUENCE [LARGE SCALE GENOMIC DNA]</scope>
    <source>
        <strain evidence="1 2">10D</strain>
    </source>
</reference>
<sequence length="310" mass="34033">MHPAAAQPSRIVVCIHGFGGFRWQLVPLASSLKRCGFNVYNYGYAARKHTLEEHGLHLAAFLASIATESGLRSDAFPTRLGSISFVTHSFGGVVLREALTGTAWHTARLTPEAARRGRAVCLGPPFGGVALARALRHREAHGRMPYRIIERLARTLLGPAAGRELLEMPAEWFLRRGGMPDSMPVLVIAGDMGPINPLITRTRSPEVRSQESAWGRGQIISSAASEVAPSDGIVGVHETWLPSRHWFLRVRLPHHMLLYAPSVMEATAQFLLAQGDDALFDYKLAGVAFRNERYKVAGDPDTEAESTDRR</sequence>
<dbReference type="eggNOG" id="ENOG502QTZ0">
    <property type="taxonomic scope" value="Eukaryota"/>
</dbReference>
<dbReference type="InterPro" id="IPR029058">
    <property type="entry name" value="AB_hydrolase_fold"/>
</dbReference>
<dbReference type="GeneID" id="16995209"/>
<dbReference type="RefSeq" id="XP_005537384.1">
    <property type="nucleotide sequence ID" value="XM_005537327.1"/>
</dbReference>
<dbReference type="OMA" id="VQPFRFR"/>
<dbReference type="Gene3D" id="3.40.50.1820">
    <property type="entry name" value="alpha/beta hydrolase"/>
    <property type="match status" value="1"/>
</dbReference>
<dbReference type="OrthoDB" id="3831at2759"/>
<dbReference type="AlphaFoldDB" id="M1VJA6"/>
<name>M1VJA6_CYAM1</name>
<dbReference type="PANTHER" id="PTHR37946:SF1">
    <property type="entry name" value="SLL1969 PROTEIN"/>
    <property type="match status" value="1"/>
</dbReference>
<dbReference type="Proteomes" id="UP000007014">
    <property type="component" value="Chromosome 14"/>
</dbReference>
<organism evidence="1 2">
    <name type="scientific">Cyanidioschyzon merolae (strain NIES-3377 / 10D)</name>
    <name type="common">Unicellular red alga</name>
    <dbReference type="NCBI Taxonomy" id="280699"/>
    <lineage>
        <taxon>Eukaryota</taxon>
        <taxon>Rhodophyta</taxon>
        <taxon>Bangiophyceae</taxon>
        <taxon>Cyanidiales</taxon>
        <taxon>Cyanidiaceae</taxon>
        <taxon>Cyanidioschyzon</taxon>
    </lineage>
</organism>
<dbReference type="HOGENOM" id="CLU_898216_0_0_1"/>
<dbReference type="SUPFAM" id="SSF53474">
    <property type="entry name" value="alpha/beta-Hydrolases"/>
    <property type="match status" value="1"/>
</dbReference>
<proteinExistence type="predicted"/>
<evidence type="ECO:0000313" key="1">
    <source>
        <dbReference type="EMBL" id="BAM81348.1"/>
    </source>
</evidence>